<dbReference type="EMBL" id="QKMR01000033">
    <property type="protein sequence ID" value="PYG84318.1"/>
    <property type="molecule type" value="Genomic_DNA"/>
</dbReference>
<dbReference type="NCBIfam" id="NF033675">
    <property type="entry name" value="NTTRR-F1"/>
    <property type="match status" value="1"/>
</dbReference>
<evidence type="ECO:0000313" key="1">
    <source>
        <dbReference type="EMBL" id="PYG84318.1"/>
    </source>
</evidence>
<organism evidence="1 2">
    <name type="scientific">Ruminiclostridium sufflavum DSM 19573</name>
    <dbReference type="NCBI Taxonomy" id="1121337"/>
    <lineage>
        <taxon>Bacteria</taxon>
        <taxon>Bacillati</taxon>
        <taxon>Bacillota</taxon>
        <taxon>Clostridia</taxon>
        <taxon>Eubacteriales</taxon>
        <taxon>Oscillospiraceae</taxon>
        <taxon>Ruminiclostridium</taxon>
    </lineage>
</organism>
<dbReference type="AlphaFoldDB" id="A0A318XFI2"/>
<keyword evidence="2" id="KW-1185">Reference proteome</keyword>
<protein>
    <submittedName>
        <fullName evidence="1">Uncharacterized protein</fullName>
    </submittedName>
</protein>
<feature type="non-terminal residue" evidence="1">
    <location>
        <position position="94"/>
    </location>
</feature>
<reference evidence="1 2" key="1">
    <citation type="submission" date="2018-06" db="EMBL/GenBank/DDBJ databases">
        <title>Genomic Encyclopedia of Type Strains, Phase I: the one thousand microbial genomes (KMG-I) project.</title>
        <authorList>
            <person name="Kyrpides N."/>
        </authorList>
    </citation>
    <scope>NUCLEOTIDE SEQUENCE [LARGE SCALE GENOMIC DNA]</scope>
    <source>
        <strain evidence="1 2">DSM 19573</strain>
    </source>
</reference>
<evidence type="ECO:0000313" key="2">
    <source>
        <dbReference type="Proteomes" id="UP000248132"/>
    </source>
</evidence>
<name>A0A318XFI2_9FIRM</name>
<accession>A0A318XFI2</accession>
<gene>
    <name evidence="1" type="ORF">LY28_03632</name>
</gene>
<sequence length="94" mass="10124">MATELIVNGGFETGSFPPWTAIEAIVTSLYSHTGTYSAQLQDGTSVIYQTVYGDFSQAVEVSAYLAKVGTLPNPIVSIVLSYFDESFNFLETGV</sequence>
<dbReference type="RefSeq" id="WP_133250211.1">
    <property type="nucleotide sequence ID" value="NZ_QKMR01000033.1"/>
</dbReference>
<dbReference type="Gene3D" id="2.60.120.260">
    <property type="entry name" value="Galactose-binding domain-like"/>
    <property type="match status" value="1"/>
</dbReference>
<dbReference type="Proteomes" id="UP000248132">
    <property type="component" value="Unassembled WGS sequence"/>
</dbReference>
<comment type="caution">
    <text evidence="1">The sequence shown here is derived from an EMBL/GenBank/DDBJ whole genome shotgun (WGS) entry which is preliminary data.</text>
</comment>
<dbReference type="OrthoDB" id="2476785at2"/>
<proteinExistence type="predicted"/>